<evidence type="ECO:0000313" key="3">
    <source>
        <dbReference type="Proteomes" id="UP000286912"/>
    </source>
</evidence>
<evidence type="ECO:0000256" key="1">
    <source>
        <dbReference type="SAM" id="MobiDB-lite"/>
    </source>
</evidence>
<evidence type="ECO:0000313" key="2">
    <source>
        <dbReference type="EMBL" id="RUR48918.1"/>
    </source>
</evidence>
<dbReference type="OrthoDB" id="6167789at2"/>
<gene>
    <name evidence="2" type="ORF">ELY37_03465</name>
</gene>
<keyword evidence="3" id="KW-1185">Reference proteome</keyword>
<name>A0A3S0WQ55_9GAMM</name>
<organism evidence="2 3">
    <name type="scientific">Vreelandella populi</name>
    <dbReference type="NCBI Taxonomy" id="2498858"/>
    <lineage>
        <taxon>Bacteria</taxon>
        <taxon>Pseudomonadati</taxon>
        <taxon>Pseudomonadota</taxon>
        <taxon>Gammaproteobacteria</taxon>
        <taxon>Oceanospirillales</taxon>
        <taxon>Halomonadaceae</taxon>
        <taxon>Vreelandella</taxon>
    </lineage>
</organism>
<dbReference type="EMBL" id="RZHD01000003">
    <property type="protein sequence ID" value="RUR48918.1"/>
    <property type="molecule type" value="Genomic_DNA"/>
</dbReference>
<dbReference type="Proteomes" id="UP000286912">
    <property type="component" value="Unassembled WGS sequence"/>
</dbReference>
<sequence>MPYQKHAFTTVIYPKLSHAGLCILTLLLWCATPSSSSPLAAGTHSSSSHVDQRESLLPAATQGHSLRVRSSKALPVDASDRGTGEAALPAHLAPVDIARTGGCALPLTITQWADNPPGCLPPSRAPPTT</sequence>
<feature type="region of interest" description="Disordered" evidence="1">
    <location>
        <begin position="35"/>
        <end position="85"/>
    </location>
</feature>
<proteinExistence type="predicted"/>
<dbReference type="AlphaFoldDB" id="A0A3S0WQ55"/>
<reference evidence="2 3" key="1">
    <citation type="submission" date="2018-12" db="EMBL/GenBank/DDBJ databases">
        <title>three novel Halomonas strain isolated from plants.</title>
        <authorList>
            <person name="Sun C."/>
        </authorList>
    </citation>
    <scope>NUCLEOTIDE SEQUENCE [LARGE SCALE GENOMIC DNA]</scope>
    <source>
        <strain evidence="2 3">RC</strain>
    </source>
</reference>
<accession>A0A3S0WQ55</accession>
<feature type="compositionally biased region" description="Polar residues" evidence="1">
    <location>
        <begin position="35"/>
        <end position="49"/>
    </location>
</feature>
<protein>
    <submittedName>
        <fullName evidence="2">Uncharacterized protein</fullName>
    </submittedName>
</protein>
<comment type="caution">
    <text evidence="2">The sequence shown here is derived from an EMBL/GenBank/DDBJ whole genome shotgun (WGS) entry which is preliminary data.</text>
</comment>